<protein>
    <recommendedName>
        <fullName evidence="2">Alkylated DNA repair protein AlkB homologue 8 N-terminal domain-containing protein</fullName>
    </recommendedName>
</protein>
<feature type="transmembrane region" description="Helical" evidence="1">
    <location>
        <begin position="20"/>
        <end position="40"/>
    </location>
</feature>
<keyword evidence="1" id="KW-0472">Membrane</keyword>
<sequence>MHFLDQIRKFNLPQELLIQFYTAIIQAVLCACIAFCFGSATKQNRNRLQGQSEIKVLCQEKNKSWSSIFRHNTEKITTRERPVTAASAKPQVWYKSMAL</sequence>
<dbReference type="Pfam" id="PF09004">
    <property type="entry name" value="ALKBH8_N"/>
    <property type="match status" value="1"/>
</dbReference>
<evidence type="ECO:0000313" key="3">
    <source>
        <dbReference type="EMBL" id="CAB1435297.1"/>
    </source>
</evidence>
<keyword evidence="4" id="KW-1185">Reference proteome</keyword>
<name>A0A9N7URP1_PLEPL</name>
<keyword evidence="1" id="KW-0812">Transmembrane</keyword>
<evidence type="ECO:0000256" key="1">
    <source>
        <dbReference type="SAM" id="Phobius"/>
    </source>
</evidence>
<proteinExistence type="predicted"/>
<dbReference type="Proteomes" id="UP001153269">
    <property type="component" value="Unassembled WGS sequence"/>
</dbReference>
<dbReference type="EMBL" id="CADEAL010001757">
    <property type="protein sequence ID" value="CAB1435297.1"/>
    <property type="molecule type" value="Genomic_DNA"/>
</dbReference>
<gene>
    <name evidence="3" type="ORF">PLEPLA_LOCUS23388</name>
</gene>
<dbReference type="GO" id="GO:0016706">
    <property type="term" value="F:2-oxoglutarate-dependent dioxygenase activity"/>
    <property type="evidence" value="ECO:0007669"/>
    <property type="project" value="InterPro"/>
</dbReference>
<feature type="domain" description="Alkylated DNA repair protein AlkB homologue 8 N-terminal" evidence="2">
    <location>
        <begin position="2"/>
        <end position="27"/>
    </location>
</feature>
<keyword evidence="1" id="KW-1133">Transmembrane helix</keyword>
<dbReference type="InterPro" id="IPR015095">
    <property type="entry name" value="AlkB_hom8_N"/>
</dbReference>
<dbReference type="AlphaFoldDB" id="A0A9N7URP1"/>
<evidence type="ECO:0000313" key="4">
    <source>
        <dbReference type="Proteomes" id="UP001153269"/>
    </source>
</evidence>
<evidence type="ECO:0000259" key="2">
    <source>
        <dbReference type="Pfam" id="PF09004"/>
    </source>
</evidence>
<accession>A0A9N7URP1</accession>
<reference evidence="3" key="1">
    <citation type="submission" date="2020-03" db="EMBL/GenBank/DDBJ databases">
        <authorList>
            <person name="Weist P."/>
        </authorList>
    </citation>
    <scope>NUCLEOTIDE SEQUENCE</scope>
</reference>
<organism evidence="3 4">
    <name type="scientific">Pleuronectes platessa</name>
    <name type="common">European plaice</name>
    <dbReference type="NCBI Taxonomy" id="8262"/>
    <lineage>
        <taxon>Eukaryota</taxon>
        <taxon>Metazoa</taxon>
        <taxon>Chordata</taxon>
        <taxon>Craniata</taxon>
        <taxon>Vertebrata</taxon>
        <taxon>Euteleostomi</taxon>
        <taxon>Actinopterygii</taxon>
        <taxon>Neopterygii</taxon>
        <taxon>Teleostei</taxon>
        <taxon>Neoteleostei</taxon>
        <taxon>Acanthomorphata</taxon>
        <taxon>Carangaria</taxon>
        <taxon>Pleuronectiformes</taxon>
        <taxon>Pleuronectoidei</taxon>
        <taxon>Pleuronectidae</taxon>
        <taxon>Pleuronectes</taxon>
    </lineage>
</organism>
<comment type="caution">
    <text evidence="3">The sequence shown here is derived from an EMBL/GenBank/DDBJ whole genome shotgun (WGS) entry which is preliminary data.</text>
</comment>
<dbReference type="GO" id="GO:0008168">
    <property type="term" value="F:methyltransferase activity"/>
    <property type="evidence" value="ECO:0007669"/>
    <property type="project" value="InterPro"/>
</dbReference>